<dbReference type="GO" id="GO:0005576">
    <property type="term" value="C:extracellular region"/>
    <property type="evidence" value="ECO:0007669"/>
    <property type="project" value="TreeGrafter"/>
</dbReference>
<keyword evidence="4 6" id="KW-0573">Peptidoglycan synthesis</keyword>
<feature type="active site" description="Proton donor/acceptor" evidence="6">
    <location>
        <position position="435"/>
    </location>
</feature>
<dbReference type="GO" id="GO:0008360">
    <property type="term" value="P:regulation of cell shape"/>
    <property type="evidence" value="ECO:0007669"/>
    <property type="project" value="UniProtKB-UniRule"/>
</dbReference>
<dbReference type="GO" id="GO:0016740">
    <property type="term" value="F:transferase activity"/>
    <property type="evidence" value="ECO:0007669"/>
    <property type="project" value="UniProtKB-KW"/>
</dbReference>
<evidence type="ECO:0000313" key="10">
    <source>
        <dbReference type="EMBL" id="MST67480.1"/>
    </source>
</evidence>
<dbReference type="InterPro" id="IPR050979">
    <property type="entry name" value="LD-transpeptidase"/>
</dbReference>
<reference evidence="10 11" key="1">
    <citation type="submission" date="2019-08" db="EMBL/GenBank/DDBJ databases">
        <title>In-depth cultivation of the pig gut microbiome towards novel bacterial diversity and tailored functional studies.</title>
        <authorList>
            <person name="Wylensek D."/>
            <person name="Hitch T.C.A."/>
            <person name="Clavel T."/>
        </authorList>
    </citation>
    <scope>NUCLEOTIDE SEQUENCE [LARGE SCALE GENOMIC DNA]</scope>
    <source>
        <strain evidence="10 11">BSM-380-WT-5A</strain>
    </source>
</reference>
<gene>
    <name evidence="10" type="ORF">FYJ57_12325</name>
</gene>
<accession>A0A7X2TMY9</accession>
<evidence type="ECO:0000256" key="3">
    <source>
        <dbReference type="ARBA" id="ARBA00022960"/>
    </source>
</evidence>
<feature type="transmembrane region" description="Helical" evidence="8">
    <location>
        <begin position="12"/>
        <end position="35"/>
    </location>
</feature>
<feature type="coiled-coil region" evidence="7">
    <location>
        <begin position="216"/>
        <end position="243"/>
    </location>
</feature>
<dbReference type="SUPFAM" id="SSF143985">
    <property type="entry name" value="L,D-transpeptidase pre-catalytic domain-like"/>
    <property type="match status" value="1"/>
</dbReference>
<comment type="pathway">
    <text evidence="1 6">Cell wall biogenesis; peptidoglycan biosynthesis.</text>
</comment>
<evidence type="ECO:0000259" key="9">
    <source>
        <dbReference type="PROSITE" id="PS52029"/>
    </source>
</evidence>
<dbReference type="Proteomes" id="UP000440513">
    <property type="component" value="Unassembled WGS sequence"/>
</dbReference>
<dbReference type="Gene3D" id="2.40.440.10">
    <property type="entry name" value="L,D-transpeptidase catalytic domain-like"/>
    <property type="match status" value="1"/>
</dbReference>
<organism evidence="10 11">
    <name type="scientific">Oliverpabstia intestinalis</name>
    <dbReference type="NCBI Taxonomy" id="2606633"/>
    <lineage>
        <taxon>Bacteria</taxon>
        <taxon>Bacillati</taxon>
        <taxon>Bacillota</taxon>
        <taxon>Clostridia</taxon>
        <taxon>Lachnospirales</taxon>
        <taxon>Lachnospiraceae</taxon>
        <taxon>Oliverpabstia</taxon>
    </lineage>
</organism>
<dbReference type="Pfam" id="PF12229">
    <property type="entry name" value="PG_binding_4"/>
    <property type="match status" value="1"/>
</dbReference>
<keyword evidence="7" id="KW-0175">Coiled coil</keyword>
<evidence type="ECO:0000256" key="1">
    <source>
        <dbReference type="ARBA" id="ARBA00004752"/>
    </source>
</evidence>
<keyword evidence="11" id="KW-1185">Reference proteome</keyword>
<keyword evidence="8" id="KW-1133">Transmembrane helix</keyword>
<dbReference type="InterPro" id="IPR005490">
    <property type="entry name" value="LD_TPept_cat_dom"/>
</dbReference>
<dbReference type="PANTHER" id="PTHR30582">
    <property type="entry name" value="L,D-TRANSPEPTIDASE"/>
    <property type="match status" value="1"/>
</dbReference>
<dbReference type="InterPro" id="IPR038063">
    <property type="entry name" value="Transpep_catalytic_dom"/>
</dbReference>
<comment type="caution">
    <text evidence="10">The sequence shown here is derived from an EMBL/GenBank/DDBJ whole genome shotgun (WGS) entry which is preliminary data.</text>
</comment>
<dbReference type="InterPro" id="IPR022029">
    <property type="entry name" value="YoaR-like_PG-bd"/>
</dbReference>
<dbReference type="PANTHER" id="PTHR30582:SF33">
    <property type="entry name" value="EXPORTED PROTEIN"/>
    <property type="match status" value="1"/>
</dbReference>
<keyword evidence="5 6" id="KW-0961">Cell wall biogenesis/degradation</keyword>
<dbReference type="Pfam" id="PF03734">
    <property type="entry name" value="YkuD"/>
    <property type="match status" value="1"/>
</dbReference>
<protein>
    <submittedName>
        <fullName evidence="10">L,D-transpeptidase family protein</fullName>
    </submittedName>
</protein>
<feature type="active site" description="Nucleophile" evidence="6">
    <location>
        <position position="456"/>
    </location>
</feature>
<dbReference type="Gene3D" id="3.10.20.800">
    <property type="match status" value="1"/>
</dbReference>
<dbReference type="PROSITE" id="PS52029">
    <property type="entry name" value="LD_TPASE"/>
    <property type="match status" value="1"/>
</dbReference>
<evidence type="ECO:0000256" key="6">
    <source>
        <dbReference type="PROSITE-ProRule" id="PRU01373"/>
    </source>
</evidence>
<dbReference type="EMBL" id="VUMS01000027">
    <property type="protein sequence ID" value="MST67480.1"/>
    <property type="molecule type" value="Genomic_DNA"/>
</dbReference>
<evidence type="ECO:0000256" key="5">
    <source>
        <dbReference type="ARBA" id="ARBA00023316"/>
    </source>
</evidence>
<keyword evidence="3 6" id="KW-0133">Cell shape</keyword>
<dbReference type="CDD" id="cd16913">
    <property type="entry name" value="YkuD_like"/>
    <property type="match status" value="1"/>
</dbReference>
<evidence type="ECO:0000313" key="11">
    <source>
        <dbReference type="Proteomes" id="UP000440513"/>
    </source>
</evidence>
<dbReference type="InterPro" id="IPR038054">
    <property type="entry name" value="LD_TPept-like_central_sf"/>
</dbReference>
<evidence type="ECO:0000256" key="8">
    <source>
        <dbReference type="SAM" id="Phobius"/>
    </source>
</evidence>
<feature type="domain" description="L,D-TPase catalytic" evidence="9">
    <location>
        <begin position="359"/>
        <end position="480"/>
    </location>
</feature>
<evidence type="ECO:0000256" key="4">
    <source>
        <dbReference type="ARBA" id="ARBA00022984"/>
    </source>
</evidence>
<keyword evidence="2" id="KW-0808">Transferase</keyword>
<keyword evidence="8" id="KW-0812">Transmembrane</keyword>
<sequence length="480" mass="53590">MRSKKKSKKIYIILLVVCLLVMAGLVVGLFGYAHYMGTKTMGSRIKIFGEDVSGRSVEETAGMLADDFKKVPVTFQENGETDYQTTLGNLGYSINEKQLKQDLETLRDKRWKEGGFFPKQEGLTVAYQVERNDETFSAALTEEHFQLSTDRVDSTDAYVEYNSDQSAYVIVPETLGNHMDQAAVEAYVEEQIRPQIEGDFPKTGLNVEIISDLYRKAAVTQDAQELQEKVTTLNAALQKYKGVSVTHTFGKETQVLDNATICSWLVISDESVSVDTAQAQEYIKNLATKYNTIYRPRSFTTTGGEAITIEGNEYGYRVDQEGELTQLLADIDGGAAVTREPVYSKSGYSRNGTDDLNGSYIEVSLEQQHLWLYKNGALVTETDIVSGLPVEGRETYRGAWPIAYKASPFTLSSDVYGYDTTVTYWMPFVYGQGLHDASWQTSFGGDTYKTKGSHGCINLPPDQAKIIYETIDKGYPILLY</sequence>
<dbReference type="SUPFAM" id="SSF141523">
    <property type="entry name" value="L,D-transpeptidase catalytic domain-like"/>
    <property type="match status" value="1"/>
</dbReference>
<dbReference type="UniPathway" id="UPA00219"/>
<dbReference type="GO" id="GO:0071972">
    <property type="term" value="F:peptidoglycan L,D-transpeptidase activity"/>
    <property type="evidence" value="ECO:0007669"/>
    <property type="project" value="TreeGrafter"/>
</dbReference>
<keyword evidence="8" id="KW-0472">Membrane</keyword>
<dbReference type="AlphaFoldDB" id="A0A7X2TMY9"/>
<dbReference type="RefSeq" id="WP_154432863.1">
    <property type="nucleotide sequence ID" value="NZ_VUMS01000027.1"/>
</dbReference>
<dbReference type="GO" id="GO:0018104">
    <property type="term" value="P:peptidoglycan-protein cross-linking"/>
    <property type="evidence" value="ECO:0007669"/>
    <property type="project" value="TreeGrafter"/>
</dbReference>
<dbReference type="GO" id="GO:0071555">
    <property type="term" value="P:cell wall organization"/>
    <property type="evidence" value="ECO:0007669"/>
    <property type="project" value="UniProtKB-UniRule"/>
</dbReference>
<evidence type="ECO:0000256" key="2">
    <source>
        <dbReference type="ARBA" id="ARBA00022679"/>
    </source>
</evidence>
<name>A0A7X2TMY9_9FIRM</name>
<evidence type="ECO:0000256" key="7">
    <source>
        <dbReference type="SAM" id="Coils"/>
    </source>
</evidence>
<proteinExistence type="predicted"/>